<keyword evidence="2" id="KW-0732">Signal</keyword>
<dbReference type="EMBL" id="QFCQ01000013">
    <property type="protein sequence ID" value="RDW14139.1"/>
    <property type="molecule type" value="Genomic_DNA"/>
</dbReference>
<feature type="chain" id="PRO_5017754290" evidence="2">
    <location>
        <begin position="22"/>
        <end position="85"/>
    </location>
</feature>
<dbReference type="RefSeq" id="WP_115754839.1">
    <property type="nucleotide sequence ID" value="NZ_QFCQ01000013.1"/>
</dbReference>
<dbReference type="AlphaFoldDB" id="A0A3D8PFZ4"/>
<feature type="signal peptide" evidence="2">
    <location>
        <begin position="1"/>
        <end position="21"/>
    </location>
</feature>
<feature type="compositionally biased region" description="Polar residues" evidence="1">
    <location>
        <begin position="32"/>
        <end position="41"/>
    </location>
</feature>
<dbReference type="Proteomes" id="UP000256679">
    <property type="component" value="Unassembled WGS sequence"/>
</dbReference>
<feature type="compositionally biased region" description="Gly residues" evidence="1">
    <location>
        <begin position="46"/>
        <end position="70"/>
    </location>
</feature>
<accession>A0A3D8PFZ4</accession>
<evidence type="ECO:0000256" key="2">
    <source>
        <dbReference type="SAM" id="SignalP"/>
    </source>
</evidence>
<organism evidence="3 4">
    <name type="scientific">Paracoccus thiocyanatus</name>
    <dbReference type="NCBI Taxonomy" id="34006"/>
    <lineage>
        <taxon>Bacteria</taxon>
        <taxon>Pseudomonadati</taxon>
        <taxon>Pseudomonadota</taxon>
        <taxon>Alphaproteobacteria</taxon>
        <taxon>Rhodobacterales</taxon>
        <taxon>Paracoccaceae</taxon>
        <taxon>Paracoccus</taxon>
    </lineage>
</organism>
<proteinExistence type="predicted"/>
<reference evidence="3 4" key="1">
    <citation type="submission" date="2018-05" db="EMBL/GenBank/DDBJ databases">
        <title>Whole genome sequencing of Paracoccus thiocyanatus SST.</title>
        <authorList>
            <person name="Ghosh W."/>
            <person name="Rameez M.J."/>
            <person name="Roy C."/>
        </authorList>
    </citation>
    <scope>NUCLEOTIDE SEQUENCE [LARGE SCALE GENOMIC DNA]</scope>
    <source>
        <strain evidence="3 4">SST</strain>
    </source>
</reference>
<comment type="caution">
    <text evidence="3">The sequence shown here is derived from an EMBL/GenBank/DDBJ whole genome shotgun (WGS) entry which is preliminary data.</text>
</comment>
<evidence type="ECO:0000313" key="3">
    <source>
        <dbReference type="EMBL" id="RDW14139.1"/>
    </source>
</evidence>
<evidence type="ECO:0000256" key="1">
    <source>
        <dbReference type="SAM" id="MobiDB-lite"/>
    </source>
</evidence>
<feature type="region of interest" description="Disordered" evidence="1">
    <location>
        <begin position="32"/>
        <end position="85"/>
    </location>
</feature>
<gene>
    <name evidence="3" type="ORF">DIE28_04145</name>
</gene>
<sequence>MKNTVAVSAAALILSAGATFAQTTIVTQPSVEATEVQTDPQTTGSGAVGGATTGAVAGGIVGRPGRGGPWAGWPAPRWGMRPKTP</sequence>
<name>A0A3D8PFZ4_9RHOB</name>
<protein>
    <submittedName>
        <fullName evidence="3">Uncharacterized protein</fullName>
    </submittedName>
</protein>
<evidence type="ECO:0000313" key="4">
    <source>
        <dbReference type="Proteomes" id="UP000256679"/>
    </source>
</evidence>
<keyword evidence="4" id="KW-1185">Reference proteome</keyword>